<evidence type="ECO:0000256" key="1">
    <source>
        <dbReference type="SAM" id="Phobius"/>
    </source>
</evidence>
<dbReference type="EMBL" id="JABELV010000001">
    <property type="protein sequence ID" value="KAG7580164.1"/>
    <property type="molecule type" value="Genomic_DNA"/>
</dbReference>
<evidence type="ECO:0000313" key="2">
    <source>
        <dbReference type="EMBL" id="KAG7580164.1"/>
    </source>
</evidence>
<feature type="transmembrane region" description="Helical" evidence="1">
    <location>
        <begin position="104"/>
        <end position="121"/>
    </location>
</feature>
<keyword evidence="1" id="KW-0812">Transmembrane</keyword>
<evidence type="ECO:0000313" key="3">
    <source>
        <dbReference type="Proteomes" id="UP000812966"/>
    </source>
</evidence>
<organism evidence="2 3">
    <name type="scientific">Filobasidium floriforme</name>
    <dbReference type="NCBI Taxonomy" id="5210"/>
    <lineage>
        <taxon>Eukaryota</taxon>
        <taxon>Fungi</taxon>
        <taxon>Dikarya</taxon>
        <taxon>Basidiomycota</taxon>
        <taxon>Agaricomycotina</taxon>
        <taxon>Tremellomycetes</taxon>
        <taxon>Filobasidiales</taxon>
        <taxon>Filobasidiaceae</taxon>
        <taxon>Filobasidium</taxon>
    </lineage>
</organism>
<comment type="caution">
    <text evidence="2">The sequence shown here is derived from an EMBL/GenBank/DDBJ whole genome shotgun (WGS) entry which is preliminary data.</text>
</comment>
<dbReference type="Proteomes" id="UP000812966">
    <property type="component" value="Unassembled WGS sequence"/>
</dbReference>
<keyword evidence="1" id="KW-1133">Transmembrane helix</keyword>
<keyword evidence="1" id="KW-0472">Membrane</keyword>
<reference evidence="2" key="1">
    <citation type="submission" date="2020-04" db="EMBL/GenBank/DDBJ databases">
        <title>Analysis of mating type loci in Filobasidium floriforme.</title>
        <authorList>
            <person name="Nowrousian M."/>
        </authorList>
    </citation>
    <scope>NUCLEOTIDE SEQUENCE</scope>
    <source>
        <strain evidence="2">CBS 6242</strain>
    </source>
</reference>
<feature type="transmembrane region" description="Helical" evidence="1">
    <location>
        <begin position="128"/>
        <end position="147"/>
    </location>
</feature>
<accession>A0A8K0NTU4</accession>
<gene>
    <name evidence="2" type="ORF">FFLO_00135</name>
</gene>
<keyword evidence="3" id="KW-1185">Reference proteome</keyword>
<protein>
    <submittedName>
        <fullName evidence="2">Uncharacterized protein</fullName>
    </submittedName>
</protein>
<proteinExistence type="predicted"/>
<feature type="transmembrane region" description="Helical" evidence="1">
    <location>
        <begin position="56"/>
        <end position="77"/>
    </location>
</feature>
<name>A0A8K0NTU4_9TREE</name>
<dbReference type="AlphaFoldDB" id="A0A8K0NTU4"/>
<sequence length="186" mass="20444">MSTIPHPKLSDKPETDYMLFHTALKAGQTMSLVSPPLIAAYHLIRRKPISIRSFFWRLNLLAIGGTAVSVPIGAYMLKDESQVAMAGKRERLVSSPTQIRTDDYSLIGFTLGALITPTLLLKRAPLPLLLLGGGWLGMGSGILTHLYKSWSDGYAVKPDLSGMIEDLERLPSEAKRDVKVALEKRS</sequence>